<dbReference type="PANTHER" id="PTHR11706:SF33">
    <property type="entry name" value="NATURAL RESISTANCE-ASSOCIATED MACROPHAGE PROTEIN 2"/>
    <property type="match status" value="1"/>
</dbReference>
<dbReference type="GO" id="GO:0034755">
    <property type="term" value="P:iron ion transmembrane transport"/>
    <property type="evidence" value="ECO:0007669"/>
    <property type="project" value="TreeGrafter"/>
</dbReference>
<dbReference type="GO" id="GO:0015293">
    <property type="term" value="F:symporter activity"/>
    <property type="evidence" value="ECO:0007669"/>
    <property type="project" value="UniProtKB-UniRule"/>
</dbReference>
<evidence type="ECO:0000256" key="4">
    <source>
        <dbReference type="ARBA" id="ARBA00022847"/>
    </source>
</evidence>
<feature type="transmembrane region" description="Helical" evidence="7">
    <location>
        <begin position="381"/>
        <end position="403"/>
    </location>
</feature>
<feature type="transmembrane region" description="Helical" evidence="7">
    <location>
        <begin position="306"/>
        <end position="334"/>
    </location>
</feature>
<gene>
    <name evidence="7" type="primary">mntH</name>
    <name evidence="8" type="ORF">SAMN05444581_10476</name>
</gene>
<dbReference type="NCBIfam" id="NF037982">
    <property type="entry name" value="Nramp_1"/>
    <property type="match status" value="1"/>
</dbReference>
<dbReference type="STRING" id="1612308.SAMN05444581_10476"/>
<evidence type="ECO:0000313" key="9">
    <source>
        <dbReference type="Proteomes" id="UP000198755"/>
    </source>
</evidence>
<dbReference type="PRINTS" id="PR00447">
    <property type="entry name" value="NATRESASSCMP"/>
</dbReference>
<dbReference type="GO" id="GO:0005886">
    <property type="term" value="C:plasma membrane"/>
    <property type="evidence" value="ECO:0007669"/>
    <property type="project" value="UniProtKB-SubCell"/>
</dbReference>
<dbReference type="EMBL" id="FOSN01000004">
    <property type="protein sequence ID" value="SFK22914.1"/>
    <property type="molecule type" value="Genomic_DNA"/>
</dbReference>
<comment type="function">
    <text evidence="7">H(+)-stimulated, divalent metal cation uptake system.</text>
</comment>
<evidence type="ECO:0000313" key="8">
    <source>
        <dbReference type="EMBL" id="SFK22914.1"/>
    </source>
</evidence>
<evidence type="ECO:0000256" key="6">
    <source>
        <dbReference type="ARBA" id="ARBA00023136"/>
    </source>
</evidence>
<feature type="transmembrane region" description="Helical" evidence="7">
    <location>
        <begin position="415"/>
        <end position="437"/>
    </location>
</feature>
<accession>A0A1I3XTQ7</accession>
<feature type="transmembrane region" description="Helical" evidence="7">
    <location>
        <begin position="171"/>
        <end position="193"/>
    </location>
</feature>
<name>A0A1I3XTQ7_9HYPH</name>
<evidence type="ECO:0000256" key="5">
    <source>
        <dbReference type="ARBA" id="ARBA00022989"/>
    </source>
</evidence>
<keyword evidence="7" id="KW-0406">Ion transport</keyword>
<dbReference type="AlphaFoldDB" id="A0A1I3XTQ7"/>
<dbReference type="Pfam" id="PF01566">
    <property type="entry name" value="Nramp"/>
    <property type="match status" value="1"/>
</dbReference>
<evidence type="ECO:0000256" key="7">
    <source>
        <dbReference type="HAMAP-Rule" id="MF_00221"/>
    </source>
</evidence>
<reference evidence="8 9" key="1">
    <citation type="submission" date="2016-10" db="EMBL/GenBank/DDBJ databases">
        <authorList>
            <person name="de Groot N.N."/>
        </authorList>
    </citation>
    <scope>NUCLEOTIDE SEQUENCE [LARGE SCALE GENOMIC DNA]</scope>
    <source>
        <strain evidence="8 9">NE2</strain>
    </source>
</reference>
<feature type="transmembrane region" description="Helical" evidence="7">
    <location>
        <begin position="113"/>
        <end position="138"/>
    </location>
</feature>
<keyword evidence="2 7" id="KW-0813">Transport</keyword>
<proteinExistence type="inferred from homology"/>
<dbReference type="GO" id="GO:0005384">
    <property type="term" value="F:manganese ion transmembrane transporter activity"/>
    <property type="evidence" value="ECO:0007669"/>
    <property type="project" value="TreeGrafter"/>
</dbReference>
<evidence type="ECO:0000256" key="3">
    <source>
        <dbReference type="ARBA" id="ARBA00022692"/>
    </source>
</evidence>
<dbReference type="OrthoDB" id="9787548at2"/>
<keyword evidence="7" id="KW-1003">Cell membrane</keyword>
<feature type="transmembrane region" description="Helical" evidence="7">
    <location>
        <begin position="256"/>
        <end position="286"/>
    </location>
</feature>
<dbReference type="GO" id="GO:0046872">
    <property type="term" value="F:metal ion binding"/>
    <property type="evidence" value="ECO:0007669"/>
    <property type="project" value="UniProtKB-UniRule"/>
</dbReference>
<sequence>MAPPASPSVTNYVQPSLGGAHRSVEIPRGGSALRRFLAFAGPGYLVATGYMDPGNWATALAAGSRFGSALLFIAVLSSLMAIVLQALSARLAFATGRDLAQNCRDAMPGPVSFVFWLIMETAIVATDLAEVIGTAIGLELLFKIPLGAGVILTAFDAFLVLAFMRFGFRKLEAFVVSLLILIASCFAIELVLARPDMAEVARGLIPARALFTEPQMLYLALGILGATVMPHNLYLHSGIVLTRAVGPSKTDKAEAIRFAILDSTIALCFALVINASILILAAAAFHAHGQHEVAELGQAYQLIAPLLGSALAAKLFAIALIACGLNSTLTATLAGQIVMEGFINIRLSPVVRRMLTRAVAIVPAIAVIFISGPGAVNELLVLSQVVLSLALPFAVVPLVWLTASRARMGAFKASAPTTALAGVIALAIIVLNGKLILDAIAG</sequence>
<feature type="transmembrane region" description="Helical" evidence="7">
    <location>
        <begin position="216"/>
        <end position="235"/>
    </location>
</feature>
<dbReference type="NCBIfam" id="TIGR01197">
    <property type="entry name" value="nramp"/>
    <property type="match status" value="1"/>
</dbReference>
<dbReference type="HAMAP" id="MF_00221">
    <property type="entry name" value="NRAMP"/>
    <property type="match status" value="1"/>
</dbReference>
<dbReference type="InterPro" id="IPR001046">
    <property type="entry name" value="NRAMP_fam"/>
</dbReference>
<dbReference type="PANTHER" id="PTHR11706">
    <property type="entry name" value="SOLUTE CARRIER PROTEIN FAMILY 11 MEMBER"/>
    <property type="match status" value="1"/>
</dbReference>
<dbReference type="NCBIfam" id="NF001923">
    <property type="entry name" value="PRK00701.1"/>
    <property type="match status" value="1"/>
</dbReference>
<dbReference type="RefSeq" id="WP_091679903.1">
    <property type="nucleotide sequence ID" value="NZ_FOSN01000004.1"/>
</dbReference>
<comment type="subcellular location">
    <subcellularLocation>
        <location evidence="7">Cell membrane</location>
        <topology evidence="7">Multi-pass membrane protein</topology>
    </subcellularLocation>
    <subcellularLocation>
        <location evidence="1">Membrane</location>
        <topology evidence="1">Multi-pass membrane protein</topology>
    </subcellularLocation>
</comment>
<evidence type="ECO:0000256" key="2">
    <source>
        <dbReference type="ARBA" id="ARBA00022448"/>
    </source>
</evidence>
<dbReference type="GO" id="GO:0015086">
    <property type="term" value="F:cadmium ion transmembrane transporter activity"/>
    <property type="evidence" value="ECO:0007669"/>
    <property type="project" value="TreeGrafter"/>
</dbReference>
<organism evidence="8 9">
    <name type="scientific">Methylocapsa palsarum</name>
    <dbReference type="NCBI Taxonomy" id="1612308"/>
    <lineage>
        <taxon>Bacteria</taxon>
        <taxon>Pseudomonadati</taxon>
        <taxon>Pseudomonadota</taxon>
        <taxon>Alphaproteobacteria</taxon>
        <taxon>Hyphomicrobiales</taxon>
        <taxon>Beijerinckiaceae</taxon>
        <taxon>Methylocapsa</taxon>
    </lineage>
</organism>
<feature type="transmembrane region" description="Helical" evidence="7">
    <location>
        <begin position="144"/>
        <end position="164"/>
    </location>
</feature>
<keyword evidence="5 7" id="KW-1133">Transmembrane helix</keyword>
<evidence type="ECO:0000256" key="1">
    <source>
        <dbReference type="ARBA" id="ARBA00004141"/>
    </source>
</evidence>
<feature type="transmembrane region" description="Helical" evidence="7">
    <location>
        <begin position="71"/>
        <end position="93"/>
    </location>
</feature>
<keyword evidence="3 7" id="KW-0812">Transmembrane</keyword>
<feature type="transmembrane region" description="Helical" evidence="7">
    <location>
        <begin position="355"/>
        <end position="375"/>
    </location>
</feature>
<keyword evidence="6 7" id="KW-0472">Membrane</keyword>
<comment type="similarity">
    <text evidence="7">Belongs to the NRAMP family.</text>
</comment>
<keyword evidence="9" id="KW-1185">Reference proteome</keyword>
<keyword evidence="4 7" id="KW-0769">Symport</keyword>
<protein>
    <recommendedName>
        <fullName evidence="7">Divalent metal cation transporter MntH</fullName>
    </recommendedName>
</protein>
<dbReference type="Proteomes" id="UP000198755">
    <property type="component" value="Unassembled WGS sequence"/>
</dbReference>